<evidence type="ECO:0000256" key="3">
    <source>
        <dbReference type="ARBA" id="ARBA00022989"/>
    </source>
</evidence>
<organism evidence="6 7">
    <name type="scientific">Xanthomonas hortorum</name>
    <dbReference type="NCBI Taxonomy" id="56454"/>
    <lineage>
        <taxon>Bacteria</taxon>
        <taxon>Pseudomonadati</taxon>
        <taxon>Pseudomonadota</taxon>
        <taxon>Gammaproteobacteria</taxon>
        <taxon>Lysobacterales</taxon>
        <taxon>Lysobacteraceae</taxon>
        <taxon>Xanthomonas</taxon>
    </lineage>
</organism>
<accession>A0AA47EX21</accession>
<evidence type="ECO:0000313" key="7">
    <source>
        <dbReference type="Proteomes" id="UP001164737"/>
    </source>
</evidence>
<keyword evidence="4 5" id="KW-0472">Membrane</keyword>
<feature type="transmembrane region" description="Helical" evidence="5">
    <location>
        <begin position="28"/>
        <end position="51"/>
    </location>
</feature>
<evidence type="ECO:0000256" key="5">
    <source>
        <dbReference type="SAM" id="Phobius"/>
    </source>
</evidence>
<feature type="transmembrane region" description="Helical" evidence="5">
    <location>
        <begin position="145"/>
        <end position="167"/>
    </location>
</feature>
<dbReference type="Proteomes" id="UP001164737">
    <property type="component" value="Plasmid unnamed2"/>
</dbReference>
<comment type="subcellular location">
    <subcellularLocation>
        <location evidence="1">Membrane</location>
        <topology evidence="1">Multi-pass membrane protein</topology>
    </subcellularLocation>
</comment>
<reference evidence="6" key="1">
    <citation type="submission" date="2022-10" db="EMBL/GenBank/DDBJ databases">
        <title>Complete genome sequence resource for Xanthomonas hortorum isolated from Greek Oregano.</title>
        <authorList>
            <person name="Gonzalez-Tobon J."/>
            <person name="Helmann T.C."/>
            <person name="Daughtrey M."/>
            <person name="Stodghill P.V."/>
            <person name="Filiatrault M.J."/>
        </authorList>
    </citation>
    <scope>NUCLEOTIDE SEQUENCE</scope>
    <source>
        <strain evidence="6">Oregano 108</strain>
        <plasmid evidence="6">unnamed2</plasmid>
    </source>
</reference>
<dbReference type="EMBL" id="CP107243">
    <property type="protein sequence ID" value="WAH66940.1"/>
    <property type="molecule type" value="Genomic_DNA"/>
</dbReference>
<proteinExistence type="predicted"/>
<dbReference type="Pfam" id="PF04610">
    <property type="entry name" value="TrbL"/>
    <property type="match status" value="1"/>
</dbReference>
<dbReference type="AlphaFoldDB" id="A0AA47EX21"/>
<sequence length="355" mass="36244">MAFDATTQIFDYMDRVTNEFVASNLQTIITTVTPIVALGLVMSLLVEGVFIMARPNGEPLSHLVQKFVSWAIIISVASAGGWYQTDLANVAMRTPDEFASVLMVDGQQGDQQNEIAGVIDRALDRGLTASQRAFDNASVFSGPGLASFALAVTVLLCTVLMCGLGAGFILMAKFLLGVTVCFGPIFIFCLLFQSTRSLFTQWIGTIINYGLVTILLSAVFGLFMAFYEKAIEAASAVNPDAPLLVPIVTCGLITVVTWFVLKQVPDMAARWGNGISAGIQGWRGGSGSASGGGGGGGGGGGSKAATAAGATVGTATGGPVGTAAGAAAGSAADAVGNEAGQMGGAMTGMARGSRR</sequence>
<protein>
    <submittedName>
        <fullName evidence="6">Type IV secretion system protein</fullName>
    </submittedName>
</protein>
<name>A0AA47EX21_9XANT</name>
<feature type="transmembrane region" description="Helical" evidence="5">
    <location>
        <begin position="174"/>
        <end position="194"/>
    </location>
</feature>
<geneLocation type="plasmid" evidence="6 7">
    <name>unnamed2</name>
</geneLocation>
<keyword evidence="6" id="KW-0614">Plasmid</keyword>
<evidence type="ECO:0000313" key="6">
    <source>
        <dbReference type="EMBL" id="WAH66940.1"/>
    </source>
</evidence>
<keyword evidence="2 5" id="KW-0812">Transmembrane</keyword>
<dbReference type="GO" id="GO:0016020">
    <property type="term" value="C:membrane"/>
    <property type="evidence" value="ECO:0007669"/>
    <property type="project" value="UniProtKB-SubCell"/>
</dbReference>
<evidence type="ECO:0000256" key="2">
    <source>
        <dbReference type="ARBA" id="ARBA00022692"/>
    </source>
</evidence>
<evidence type="ECO:0000256" key="1">
    <source>
        <dbReference type="ARBA" id="ARBA00004141"/>
    </source>
</evidence>
<evidence type="ECO:0000256" key="4">
    <source>
        <dbReference type="ARBA" id="ARBA00023136"/>
    </source>
</evidence>
<dbReference type="GO" id="GO:0030255">
    <property type="term" value="P:protein secretion by the type IV secretion system"/>
    <property type="evidence" value="ECO:0007669"/>
    <property type="project" value="InterPro"/>
</dbReference>
<feature type="transmembrane region" description="Helical" evidence="5">
    <location>
        <begin position="239"/>
        <end position="261"/>
    </location>
</feature>
<keyword evidence="3 5" id="KW-1133">Transmembrane helix</keyword>
<feature type="transmembrane region" description="Helical" evidence="5">
    <location>
        <begin position="206"/>
        <end position="227"/>
    </location>
</feature>
<feature type="transmembrane region" description="Helical" evidence="5">
    <location>
        <begin position="63"/>
        <end position="83"/>
    </location>
</feature>
<dbReference type="RefSeq" id="WP_228427268.1">
    <property type="nucleotide sequence ID" value="NZ_CP107243.1"/>
</dbReference>
<dbReference type="InterPro" id="IPR007688">
    <property type="entry name" value="Conjugal_tfr_TrbL/VirB6"/>
</dbReference>
<gene>
    <name evidence="6" type="ORF">OEG85_24570</name>
</gene>